<reference evidence="5" key="1">
    <citation type="submission" date="2025-08" db="UniProtKB">
        <authorList>
            <consortium name="RefSeq"/>
        </authorList>
    </citation>
    <scope>IDENTIFICATION</scope>
</reference>
<keyword evidence="4" id="KW-1185">Reference proteome</keyword>
<dbReference type="Proteomes" id="UP001652741">
    <property type="component" value="Chromosome ssa06"/>
</dbReference>
<dbReference type="GO" id="GO:0042138">
    <property type="term" value="P:meiotic DNA double-strand break formation"/>
    <property type="evidence" value="ECO:0007669"/>
    <property type="project" value="InterPro"/>
</dbReference>
<dbReference type="AlphaFoldDB" id="A0A1S3S7T1"/>
<sequence length="425" mass="47058">MMDHKMERSPATNGTDTAEWGLRKAKLVVAVAIIKSKPPGISGRKHTEHLANKLNSQTEAWKTKAQRLQEEVLRMRQKLLLTQMLSKPKNTSGTEAGGDGFMDLLSQEFMGPGLVKDPLNSDMDSGCGMENNTETLLLTQDSAEPSAQPAFPPVTTTHPQIPFSSLCEAGPRGKAMLLHMQFLQSLCGLNRVEWEAMGAEAGGFSLDRDKDRSVVADSVCQLLSCVVSASRDDRPLPPRSLLLQASRVVAQAVDHWLSHRQPSQLFVTGMEDSLKELTDVLLRNGQLNRFQVQERLTECLILLGGSNLLRSLLIRHVLSEINRLAEHLWITCQGESSEGPSQFDVSLYENSFYLFWLLEQLLQVGQGPPGATGGTGHHWSPEQRALLGRLEHSILLLSDDFPLYSLYMWRIGALLAPSDINNTQT</sequence>
<gene>
    <name evidence="5" type="primary">mei4</name>
</gene>
<dbReference type="RefSeq" id="XP_014060406.1">
    <property type="nucleotide sequence ID" value="XM_014204931.2"/>
</dbReference>
<dbReference type="GO" id="GO:0007283">
    <property type="term" value="P:spermatogenesis"/>
    <property type="evidence" value="ECO:0007669"/>
    <property type="project" value="TreeGrafter"/>
</dbReference>
<dbReference type="GeneID" id="106607697"/>
<keyword evidence="1" id="KW-0469">Meiosis</keyword>
<dbReference type="STRING" id="8030.ENSSSAP00000112462"/>
<dbReference type="GO" id="GO:0006310">
    <property type="term" value="P:DNA recombination"/>
    <property type="evidence" value="ECO:0007669"/>
    <property type="project" value="InterPro"/>
</dbReference>
<dbReference type="OrthoDB" id="6351423at2759"/>
<dbReference type="KEGG" id="sasa:106607697"/>
<protein>
    <submittedName>
        <fullName evidence="5">Meiosis-specific protein MEI4</fullName>
    </submittedName>
</protein>
<proteinExistence type="inferred from homology"/>
<keyword evidence="3" id="KW-0175">Coiled coil</keyword>
<feature type="coiled-coil region" evidence="3">
    <location>
        <begin position="51"/>
        <end position="78"/>
    </location>
</feature>
<organism evidence="4 5">
    <name type="scientific">Salmo salar</name>
    <name type="common">Atlantic salmon</name>
    <dbReference type="NCBI Taxonomy" id="8030"/>
    <lineage>
        <taxon>Eukaryota</taxon>
        <taxon>Metazoa</taxon>
        <taxon>Chordata</taxon>
        <taxon>Craniata</taxon>
        <taxon>Vertebrata</taxon>
        <taxon>Euteleostomi</taxon>
        <taxon>Actinopterygii</taxon>
        <taxon>Neopterygii</taxon>
        <taxon>Teleostei</taxon>
        <taxon>Protacanthopterygii</taxon>
        <taxon>Salmoniformes</taxon>
        <taxon>Salmonidae</taxon>
        <taxon>Salmoninae</taxon>
        <taxon>Salmo</taxon>
    </lineage>
</organism>
<dbReference type="GO" id="GO:0007129">
    <property type="term" value="P:homologous chromosome pairing at meiosis"/>
    <property type="evidence" value="ECO:0007669"/>
    <property type="project" value="TreeGrafter"/>
</dbReference>
<evidence type="ECO:0000313" key="4">
    <source>
        <dbReference type="Proteomes" id="UP001652741"/>
    </source>
</evidence>
<dbReference type="PANTHER" id="PTHR28575">
    <property type="entry name" value="MEIOSIS-SPECIFIC PROTEIN MEI4"/>
    <property type="match status" value="1"/>
</dbReference>
<dbReference type="GO" id="GO:0048477">
    <property type="term" value="P:oogenesis"/>
    <property type="evidence" value="ECO:0007669"/>
    <property type="project" value="TreeGrafter"/>
</dbReference>
<evidence type="ECO:0000256" key="3">
    <source>
        <dbReference type="SAM" id="Coils"/>
    </source>
</evidence>
<name>A0A1S3S7T1_SALSA</name>
<evidence type="ECO:0000313" key="5">
    <source>
        <dbReference type="RefSeq" id="XP_014060406.1"/>
    </source>
</evidence>
<dbReference type="Pfam" id="PF13971">
    <property type="entry name" value="Mei4"/>
    <property type="match status" value="1"/>
</dbReference>
<dbReference type="GO" id="GO:0000800">
    <property type="term" value="C:lateral element"/>
    <property type="evidence" value="ECO:0007669"/>
    <property type="project" value="TreeGrafter"/>
</dbReference>
<dbReference type="PANTHER" id="PTHR28575:SF1">
    <property type="entry name" value="MEIOSIS-SPECIFIC PROTEIN MEI4"/>
    <property type="match status" value="1"/>
</dbReference>
<dbReference type="InterPro" id="IPR025888">
    <property type="entry name" value="MEI4"/>
</dbReference>
<evidence type="ECO:0000256" key="1">
    <source>
        <dbReference type="ARBA" id="ARBA00023254"/>
    </source>
</evidence>
<accession>A0A1S3S7T1</accession>
<dbReference type="CTD" id="101928601"/>
<comment type="similarity">
    <text evidence="2">Belongs to the MEI4L family.</text>
</comment>
<evidence type="ECO:0000256" key="2">
    <source>
        <dbReference type="ARBA" id="ARBA00093453"/>
    </source>
</evidence>